<dbReference type="Proteomes" id="UP000018296">
    <property type="component" value="Unassembled WGS sequence"/>
</dbReference>
<proteinExistence type="predicted"/>
<dbReference type="OrthoDB" id="2647228at2"/>
<dbReference type="AlphaFoldDB" id="V6IZ15"/>
<dbReference type="EMBL" id="AWTC01000004">
    <property type="protein sequence ID" value="EST12768.1"/>
    <property type="molecule type" value="Genomic_DNA"/>
</dbReference>
<dbReference type="PATRIC" id="fig|1395513.3.peg.1213"/>
<protein>
    <submittedName>
        <fullName evidence="1">Uncharacterized protein</fullName>
    </submittedName>
</protein>
<evidence type="ECO:0000313" key="2">
    <source>
        <dbReference type="Proteomes" id="UP000018296"/>
    </source>
</evidence>
<comment type="caution">
    <text evidence="1">The sequence shown here is derived from an EMBL/GenBank/DDBJ whole genome shotgun (WGS) entry which is preliminary data.</text>
</comment>
<organism evidence="1 2">
    <name type="scientific">Sporolactobacillus laevolacticus DSM 442</name>
    <dbReference type="NCBI Taxonomy" id="1395513"/>
    <lineage>
        <taxon>Bacteria</taxon>
        <taxon>Bacillati</taxon>
        <taxon>Bacillota</taxon>
        <taxon>Bacilli</taxon>
        <taxon>Bacillales</taxon>
        <taxon>Sporolactobacillaceae</taxon>
        <taxon>Sporolactobacillus</taxon>
    </lineage>
</organism>
<evidence type="ECO:0000313" key="1">
    <source>
        <dbReference type="EMBL" id="EST12768.1"/>
    </source>
</evidence>
<dbReference type="RefSeq" id="WP_023509481.1">
    <property type="nucleotide sequence ID" value="NZ_AWTC01000004.1"/>
</dbReference>
<gene>
    <name evidence="1" type="ORF">P343_05930</name>
</gene>
<dbReference type="eggNOG" id="COG1672">
    <property type="taxonomic scope" value="Bacteria"/>
</dbReference>
<dbReference type="SUPFAM" id="SSF52540">
    <property type="entry name" value="P-loop containing nucleoside triphosphate hydrolases"/>
    <property type="match status" value="1"/>
</dbReference>
<keyword evidence="2" id="KW-1185">Reference proteome</keyword>
<accession>V6IZ15</accession>
<reference evidence="1 2" key="1">
    <citation type="journal article" date="2013" name="Genome Announc.">
        <title>Genome Sequence of Sporolactobacillus laevolacticus DSM442, an Efficient Polymer-Grade D-Lactate Producer from Agricultural Waste Cottonseed as a Nitrogen Source.</title>
        <authorList>
            <person name="Wang H."/>
            <person name="Wang L."/>
            <person name="Ju J."/>
            <person name="Yu B."/>
            <person name="Ma Y."/>
        </authorList>
    </citation>
    <scope>NUCLEOTIDE SEQUENCE [LARGE SCALE GENOMIC DNA]</scope>
    <source>
        <strain evidence="1 2">DSM 442</strain>
    </source>
</reference>
<dbReference type="STRING" id="1395513.P343_05930"/>
<dbReference type="InterPro" id="IPR027417">
    <property type="entry name" value="P-loop_NTPase"/>
</dbReference>
<name>V6IZ15_9BACL</name>
<sequence>MAQIAQNNHTCVVTLDGSACLKTPTGFFEYLSATFHFAYLDSREYANPVEPLYHADADHRIILTIDHFEQLKLIERLFINDFLPRLPDSGVAVILASRLPLPREWQTLSELGQKIVELPLAAFTYKETVDYVESYGAIEQEVIHKLIRLSSGLPLALALLTDFWSLHWHLFSMRHRKVLLSFVIRGSLVT</sequence>